<feature type="transmembrane region" description="Helical" evidence="8">
    <location>
        <begin position="71"/>
        <end position="89"/>
    </location>
</feature>
<dbReference type="Pfam" id="PF08448">
    <property type="entry name" value="PAS_4"/>
    <property type="match status" value="1"/>
</dbReference>
<keyword evidence="3" id="KW-0808">Transferase</keyword>
<dbReference type="PANTHER" id="PTHR44936">
    <property type="entry name" value="SENSOR PROTEIN CREC"/>
    <property type="match status" value="1"/>
</dbReference>
<dbReference type="Proteomes" id="UP000437065">
    <property type="component" value="Unassembled WGS sequence"/>
</dbReference>
<evidence type="ECO:0000256" key="8">
    <source>
        <dbReference type="SAM" id="Phobius"/>
    </source>
</evidence>
<keyword evidence="8" id="KW-0472">Membrane</keyword>
<dbReference type="InterPro" id="IPR013656">
    <property type="entry name" value="PAS_4"/>
</dbReference>
<keyword evidence="8" id="KW-0812">Transmembrane</keyword>
<dbReference type="EMBL" id="WUUS01000004">
    <property type="protein sequence ID" value="MXR41399.1"/>
    <property type="molecule type" value="Genomic_DNA"/>
</dbReference>
<gene>
    <name evidence="10" type="ORF">GRX01_08615</name>
</gene>
<dbReference type="PANTHER" id="PTHR44936:SF10">
    <property type="entry name" value="SENSOR PROTEIN RSTB"/>
    <property type="match status" value="1"/>
</dbReference>
<dbReference type="InterPro" id="IPR050980">
    <property type="entry name" value="2C_sensor_his_kinase"/>
</dbReference>
<organism evidence="10 11">
    <name type="scientific">Halobaculum saliterrae</name>
    <dbReference type="NCBI Taxonomy" id="2073113"/>
    <lineage>
        <taxon>Archaea</taxon>
        <taxon>Methanobacteriati</taxon>
        <taxon>Methanobacteriota</taxon>
        <taxon>Stenosarchaea group</taxon>
        <taxon>Halobacteria</taxon>
        <taxon>Halobacteriales</taxon>
        <taxon>Haloferacaceae</taxon>
        <taxon>Halobaculum</taxon>
    </lineage>
</organism>
<feature type="region of interest" description="Disordered" evidence="7">
    <location>
        <begin position="578"/>
        <end position="604"/>
    </location>
</feature>
<evidence type="ECO:0000256" key="5">
    <source>
        <dbReference type="ARBA" id="ARBA00022777"/>
    </source>
</evidence>
<dbReference type="InterPro" id="IPR004358">
    <property type="entry name" value="Sig_transdc_His_kin-like_C"/>
</dbReference>
<evidence type="ECO:0000256" key="6">
    <source>
        <dbReference type="ARBA" id="ARBA00022840"/>
    </source>
</evidence>
<keyword evidence="8" id="KW-1133">Transmembrane helix</keyword>
<dbReference type="RefSeq" id="WP_159665672.1">
    <property type="nucleotide sequence ID" value="NZ_WUUS01000004.1"/>
</dbReference>
<feature type="compositionally biased region" description="Low complexity" evidence="7">
    <location>
        <begin position="578"/>
        <end position="589"/>
    </location>
</feature>
<feature type="transmembrane region" description="Helical" evidence="8">
    <location>
        <begin position="39"/>
        <end position="59"/>
    </location>
</feature>
<dbReference type="InterPro" id="IPR031621">
    <property type="entry name" value="HisKA_7TM"/>
</dbReference>
<evidence type="ECO:0000256" key="2">
    <source>
        <dbReference type="ARBA" id="ARBA00012438"/>
    </source>
</evidence>
<comment type="caution">
    <text evidence="10">The sequence shown here is derived from an EMBL/GenBank/DDBJ whole genome shotgun (WGS) entry which is preliminary data.</text>
</comment>
<feature type="domain" description="Histidine kinase" evidence="9">
    <location>
        <begin position="370"/>
        <end position="573"/>
    </location>
</feature>
<keyword evidence="6" id="KW-0067">ATP-binding</keyword>
<feature type="transmembrane region" description="Helical" evidence="8">
    <location>
        <begin position="181"/>
        <end position="203"/>
    </location>
</feature>
<dbReference type="GO" id="GO:0004673">
    <property type="term" value="F:protein histidine kinase activity"/>
    <property type="evidence" value="ECO:0007669"/>
    <property type="project" value="UniProtKB-EC"/>
</dbReference>
<dbReference type="EC" id="2.7.13.3" evidence="2"/>
<evidence type="ECO:0000313" key="11">
    <source>
        <dbReference type="Proteomes" id="UP000437065"/>
    </source>
</evidence>
<feature type="transmembrane region" description="Helical" evidence="8">
    <location>
        <begin position="6"/>
        <end position="27"/>
    </location>
</feature>
<dbReference type="Gene3D" id="3.30.565.10">
    <property type="entry name" value="Histidine kinase-like ATPase, C-terminal domain"/>
    <property type="match status" value="1"/>
</dbReference>
<evidence type="ECO:0000313" key="10">
    <source>
        <dbReference type="EMBL" id="MXR41399.1"/>
    </source>
</evidence>
<evidence type="ECO:0000256" key="7">
    <source>
        <dbReference type="SAM" id="MobiDB-lite"/>
    </source>
</evidence>
<dbReference type="PRINTS" id="PR00344">
    <property type="entry name" value="BCTRLSENSOR"/>
</dbReference>
<comment type="catalytic activity">
    <reaction evidence="1">
        <text>ATP + protein L-histidine = ADP + protein N-phospho-L-histidine.</text>
        <dbReference type="EC" id="2.7.13.3"/>
    </reaction>
</comment>
<keyword evidence="11" id="KW-1185">Reference proteome</keyword>
<evidence type="ECO:0000259" key="9">
    <source>
        <dbReference type="PROSITE" id="PS50109"/>
    </source>
</evidence>
<evidence type="ECO:0000256" key="4">
    <source>
        <dbReference type="ARBA" id="ARBA00022741"/>
    </source>
</evidence>
<protein>
    <recommendedName>
        <fullName evidence="2">histidine kinase</fullName>
        <ecNumber evidence="2">2.7.13.3</ecNumber>
    </recommendedName>
</protein>
<dbReference type="OrthoDB" id="237703at2157"/>
<dbReference type="InterPro" id="IPR035965">
    <property type="entry name" value="PAS-like_dom_sf"/>
</dbReference>
<reference evidence="10 11" key="1">
    <citation type="submission" date="2019-12" db="EMBL/GenBank/DDBJ databases">
        <title>Isolation and characterization of three novel carbon monoxide-oxidizing members of Halobacteria from salione crusts and soils.</title>
        <authorList>
            <person name="Myers M.R."/>
            <person name="King G.M."/>
        </authorList>
    </citation>
    <scope>NUCLEOTIDE SEQUENCE [LARGE SCALE GENOMIC DNA]</scope>
    <source>
        <strain evidence="10 11">WSA2</strain>
    </source>
</reference>
<dbReference type="AlphaFoldDB" id="A0A6B0T4H0"/>
<accession>A0A6B0T4H0</accession>
<dbReference type="SUPFAM" id="SSF55785">
    <property type="entry name" value="PYP-like sensor domain (PAS domain)"/>
    <property type="match status" value="1"/>
</dbReference>
<feature type="transmembrane region" description="Helical" evidence="8">
    <location>
        <begin position="145"/>
        <end position="169"/>
    </location>
</feature>
<keyword evidence="4" id="KW-0547">Nucleotide-binding</keyword>
<evidence type="ECO:0000256" key="1">
    <source>
        <dbReference type="ARBA" id="ARBA00000085"/>
    </source>
</evidence>
<name>A0A6B0T4H0_9EURY</name>
<feature type="transmembrane region" description="Helical" evidence="8">
    <location>
        <begin position="101"/>
        <end position="125"/>
    </location>
</feature>
<dbReference type="InterPro" id="IPR005467">
    <property type="entry name" value="His_kinase_dom"/>
</dbReference>
<dbReference type="SMART" id="SM00387">
    <property type="entry name" value="HATPase_c"/>
    <property type="match status" value="1"/>
</dbReference>
<dbReference type="InterPro" id="IPR003594">
    <property type="entry name" value="HATPase_dom"/>
</dbReference>
<evidence type="ECO:0000256" key="3">
    <source>
        <dbReference type="ARBA" id="ARBA00022679"/>
    </source>
</evidence>
<dbReference type="InterPro" id="IPR036890">
    <property type="entry name" value="HATPase_C_sf"/>
</dbReference>
<dbReference type="Gene3D" id="3.30.450.20">
    <property type="entry name" value="PAS domain"/>
    <property type="match status" value="1"/>
</dbReference>
<dbReference type="PROSITE" id="PS50109">
    <property type="entry name" value="HIS_KIN"/>
    <property type="match status" value="1"/>
</dbReference>
<sequence>MTPEGVAVVFLALLAGGTAVAVGTYAWRNRGEPGATSFAVMMAGVAVWSLSYAVALTAFDPGTRELIEVPLEVGKALIAPAWLFFALGYTGRGEYVDRRLIAVMSVVPVVTTLLVATAPSHGLMWTDYRVAQTFGTATVLFDPGVWFYVHAAFGWVVIGAGMVFLLEPVISYGALYRDQGIALILGTAVSFAAHVKAVFFLPPLPALDLTPLTLAITGVLFGFALFRFRLQGLLPATQVLGRRAAIEDVGVGLVVVNADGRLIEYNAAARPVLGLDDRGGRDDVAGVDDVGGDTVGVVGEPLDAFVADVDLDDPDPQRIEQTTDAGYHVYEATVSEIDDHHGRVVGYTVTFADVTDREARRQRLEVLNRVLRHNLRNDMTVVVGNADLLVERVDEDDRPLADAIGRRGRALQRLGEKARDVEEVLDDDAQPREVDAVEVCRDVVRDVRESHPDADVAVDVSPDLRLVVRARVLGVVLANLVENGIEHGDDATIRVAVRVDEDAVRFVVADDGPGIPEAELEGIRSGTETALSHGSGLGLWVVRWGTRLLGAELSFEDRDPTGTVVTVRLPPSVLANVGADGDAAAARTGSESRARSESEAEPTD</sequence>
<dbReference type="Pfam" id="PF02518">
    <property type="entry name" value="HATPase_c"/>
    <property type="match status" value="1"/>
</dbReference>
<proteinExistence type="predicted"/>
<dbReference type="SUPFAM" id="SSF55874">
    <property type="entry name" value="ATPase domain of HSP90 chaperone/DNA topoisomerase II/histidine kinase"/>
    <property type="match status" value="1"/>
</dbReference>
<dbReference type="CDD" id="cd00075">
    <property type="entry name" value="HATPase"/>
    <property type="match status" value="1"/>
</dbReference>
<feature type="transmembrane region" description="Helical" evidence="8">
    <location>
        <begin position="209"/>
        <end position="228"/>
    </location>
</feature>
<dbReference type="GO" id="GO:0005524">
    <property type="term" value="F:ATP binding"/>
    <property type="evidence" value="ECO:0007669"/>
    <property type="project" value="UniProtKB-KW"/>
</dbReference>
<keyword evidence="5" id="KW-0418">Kinase</keyword>
<dbReference type="Pfam" id="PF16927">
    <property type="entry name" value="HisKA_7TM"/>
    <property type="match status" value="1"/>
</dbReference>